<accession>A0A519BDU3</accession>
<reference evidence="13 14" key="1">
    <citation type="submission" date="2019-01" db="EMBL/GenBank/DDBJ databases">
        <title>Insights into ecological role of a new deltaproteobacterial order Candidatus Sinidesulfobacterales (Sva0485) by metagenomics and metatranscriptomics.</title>
        <authorList>
            <person name="Tan S."/>
            <person name="Liu J."/>
            <person name="Fang Y."/>
            <person name="Hedlund B.P."/>
            <person name="Lian Z.H."/>
            <person name="Huang L.Y."/>
            <person name="Li J.T."/>
            <person name="Huang L.N."/>
            <person name="Li W.J."/>
            <person name="Jiang H.C."/>
            <person name="Dong H.L."/>
            <person name="Shu W.S."/>
        </authorList>
    </citation>
    <scope>NUCLEOTIDE SEQUENCE [LARGE SCALE GENOMIC DNA]</scope>
    <source>
        <strain evidence="13">AP3</strain>
    </source>
</reference>
<dbReference type="PANTHER" id="PTHR30040:SF2">
    <property type="entry name" value="FAD:PROTEIN FMN TRANSFERASE"/>
    <property type="match status" value="1"/>
</dbReference>
<dbReference type="Proteomes" id="UP000320813">
    <property type="component" value="Unassembled WGS sequence"/>
</dbReference>
<dbReference type="InterPro" id="IPR024932">
    <property type="entry name" value="ApbE"/>
</dbReference>
<dbReference type="InterPro" id="IPR003374">
    <property type="entry name" value="ApbE-like_sf"/>
</dbReference>
<evidence type="ECO:0000256" key="5">
    <source>
        <dbReference type="ARBA" id="ARBA00022723"/>
    </source>
</evidence>
<comment type="caution">
    <text evidence="13">The sequence shown here is derived from an EMBL/GenBank/DDBJ whole genome shotgun (WGS) entry which is preliminary data.</text>
</comment>
<comment type="similarity">
    <text evidence="10">Belongs to the ApbE family.</text>
</comment>
<feature type="chain" id="PRO_5039925646" description="FAD:protein FMN transferase" evidence="12">
    <location>
        <begin position="19"/>
        <end position="347"/>
    </location>
</feature>
<dbReference type="Pfam" id="PF02424">
    <property type="entry name" value="ApbE"/>
    <property type="match status" value="1"/>
</dbReference>
<protein>
    <recommendedName>
        <fullName evidence="2 10">FAD:protein FMN transferase</fullName>
        <ecNumber evidence="1 10">2.7.1.180</ecNumber>
    </recommendedName>
    <alternativeName>
        <fullName evidence="8 10">Flavin transferase</fullName>
    </alternativeName>
</protein>
<evidence type="ECO:0000256" key="7">
    <source>
        <dbReference type="ARBA" id="ARBA00022842"/>
    </source>
</evidence>
<organism evidence="13 14">
    <name type="scientific">Candidatus Acidulodesulfobacterium ferriphilum</name>
    <dbReference type="NCBI Taxonomy" id="2597223"/>
    <lineage>
        <taxon>Bacteria</taxon>
        <taxon>Deltaproteobacteria</taxon>
        <taxon>Candidatus Acidulodesulfobacterales</taxon>
        <taxon>Candidatus Acidulodesulfobacterium</taxon>
    </lineage>
</organism>
<keyword evidence="5 10" id="KW-0479">Metal-binding</keyword>
<feature type="binding site" evidence="11">
    <location>
        <position position="303"/>
    </location>
    <ligand>
        <name>Mg(2+)</name>
        <dbReference type="ChEBI" id="CHEBI:18420"/>
    </ligand>
</feature>
<dbReference type="EC" id="2.7.1.180" evidence="1 10"/>
<dbReference type="Gene3D" id="3.10.520.10">
    <property type="entry name" value="ApbE-like domains"/>
    <property type="match status" value="1"/>
</dbReference>
<comment type="catalytic activity">
    <reaction evidence="9 10">
        <text>L-threonyl-[protein] + FAD = FMN-L-threonyl-[protein] + AMP + H(+)</text>
        <dbReference type="Rhea" id="RHEA:36847"/>
        <dbReference type="Rhea" id="RHEA-COMP:11060"/>
        <dbReference type="Rhea" id="RHEA-COMP:11061"/>
        <dbReference type="ChEBI" id="CHEBI:15378"/>
        <dbReference type="ChEBI" id="CHEBI:30013"/>
        <dbReference type="ChEBI" id="CHEBI:57692"/>
        <dbReference type="ChEBI" id="CHEBI:74257"/>
        <dbReference type="ChEBI" id="CHEBI:456215"/>
        <dbReference type="EC" id="2.7.1.180"/>
    </reaction>
</comment>
<keyword evidence="4 10" id="KW-0808">Transferase</keyword>
<evidence type="ECO:0000313" key="14">
    <source>
        <dbReference type="Proteomes" id="UP000320813"/>
    </source>
</evidence>
<evidence type="ECO:0000256" key="6">
    <source>
        <dbReference type="ARBA" id="ARBA00022827"/>
    </source>
</evidence>
<evidence type="ECO:0000256" key="12">
    <source>
        <dbReference type="SAM" id="SignalP"/>
    </source>
</evidence>
<evidence type="ECO:0000256" key="10">
    <source>
        <dbReference type="PIRNR" id="PIRNR006268"/>
    </source>
</evidence>
<sequence>MNKSAKLIIIVILLSASAFILNSCGKSDKKTAGKKVEIKKSFYSMGTFWEIKVISTNKNKSRDLKTISLAIKRVRKLDGILSDFKPSSNVSLINKYSGIKPIKANPDLLKLLKLSLKFYRLTDNSFDVAIGPVMKIWGFYDKKYTVPDETNIKKTIFLSNPQFIKINGKTVFLEKKGMMIDFGGDGEGYGIDEALFVLKKYGIKNALVNGGGQITAIGKDINGKRWSVGLLDPLNRNKIIKVIKLTNASVETSANYENRFFYKGKYYGHIMNPITGTPVKTNTLSDTVIVENKDFRYPSTVADALSCSFFILNKNRISAVIKKLNKPLKVIIIKKMNKSHLKIYALK</sequence>
<dbReference type="PIRSF" id="PIRSF006268">
    <property type="entry name" value="ApbE"/>
    <property type="match status" value="1"/>
</dbReference>
<dbReference type="EMBL" id="SGBD01000001">
    <property type="protein sequence ID" value="RZD15444.1"/>
    <property type="molecule type" value="Genomic_DNA"/>
</dbReference>
<dbReference type="GO" id="GO:0016740">
    <property type="term" value="F:transferase activity"/>
    <property type="evidence" value="ECO:0007669"/>
    <property type="project" value="UniProtKB-UniRule"/>
</dbReference>
<comment type="cofactor">
    <cofactor evidence="11">
        <name>Mg(2+)</name>
        <dbReference type="ChEBI" id="CHEBI:18420"/>
    </cofactor>
    <cofactor evidence="11">
        <name>Mn(2+)</name>
        <dbReference type="ChEBI" id="CHEBI:29035"/>
    </cofactor>
    <text evidence="11">Magnesium. Can also use manganese.</text>
</comment>
<keyword evidence="6 10" id="KW-0274">FAD</keyword>
<dbReference type="SUPFAM" id="SSF143631">
    <property type="entry name" value="ApbE-like"/>
    <property type="match status" value="1"/>
</dbReference>
<evidence type="ECO:0000256" key="1">
    <source>
        <dbReference type="ARBA" id="ARBA00011955"/>
    </source>
</evidence>
<evidence type="ECO:0000313" key="13">
    <source>
        <dbReference type="EMBL" id="RZD15444.1"/>
    </source>
</evidence>
<dbReference type="PANTHER" id="PTHR30040">
    <property type="entry name" value="THIAMINE BIOSYNTHESIS LIPOPROTEIN APBE"/>
    <property type="match status" value="1"/>
</dbReference>
<evidence type="ECO:0000256" key="3">
    <source>
        <dbReference type="ARBA" id="ARBA00022630"/>
    </source>
</evidence>
<keyword evidence="3 10" id="KW-0285">Flavoprotein</keyword>
<evidence type="ECO:0000256" key="11">
    <source>
        <dbReference type="PIRSR" id="PIRSR006268-2"/>
    </source>
</evidence>
<keyword evidence="7 10" id="KW-0460">Magnesium</keyword>
<keyword evidence="12" id="KW-0732">Signal</keyword>
<evidence type="ECO:0000256" key="9">
    <source>
        <dbReference type="ARBA" id="ARBA00048540"/>
    </source>
</evidence>
<evidence type="ECO:0000256" key="4">
    <source>
        <dbReference type="ARBA" id="ARBA00022679"/>
    </source>
</evidence>
<feature type="signal peptide" evidence="12">
    <location>
        <begin position="1"/>
        <end position="18"/>
    </location>
</feature>
<dbReference type="GO" id="GO:0046872">
    <property type="term" value="F:metal ion binding"/>
    <property type="evidence" value="ECO:0007669"/>
    <property type="project" value="UniProtKB-UniRule"/>
</dbReference>
<gene>
    <name evidence="13" type="ORF">EVJ47_04005</name>
</gene>
<feature type="binding site" evidence="11">
    <location>
        <position position="184"/>
    </location>
    <ligand>
        <name>Mg(2+)</name>
        <dbReference type="ChEBI" id="CHEBI:18420"/>
    </ligand>
</feature>
<dbReference type="AlphaFoldDB" id="A0A519BDU3"/>
<evidence type="ECO:0000256" key="8">
    <source>
        <dbReference type="ARBA" id="ARBA00031306"/>
    </source>
</evidence>
<evidence type="ECO:0000256" key="2">
    <source>
        <dbReference type="ARBA" id="ARBA00016337"/>
    </source>
</evidence>
<name>A0A519BDU3_9DELT</name>
<proteinExistence type="inferred from homology"/>